<dbReference type="Proteomes" id="UP000653343">
    <property type="component" value="Unassembled WGS sequence"/>
</dbReference>
<evidence type="ECO:0000256" key="1">
    <source>
        <dbReference type="SAM" id="SignalP"/>
    </source>
</evidence>
<gene>
    <name evidence="2" type="ORF">GCM10010946_09940</name>
</gene>
<reference evidence="3" key="1">
    <citation type="journal article" date="2019" name="Int. J. Syst. Evol. Microbiol.">
        <title>The Global Catalogue of Microorganisms (GCM) 10K type strain sequencing project: providing services to taxonomists for standard genome sequencing and annotation.</title>
        <authorList>
            <consortium name="The Broad Institute Genomics Platform"/>
            <consortium name="The Broad Institute Genome Sequencing Center for Infectious Disease"/>
            <person name="Wu L."/>
            <person name="Ma J."/>
        </authorList>
    </citation>
    <scope>NUCLEOTIDE SEQUENCE [LARGE SCALE GENOMIC DNA]</scope>
    <source>
        <strain evidence="3">KCTC 23917</strain>
    </source>
</reference>
<feature type="chain" id="PRO_5046494699" evidence="1">
    <location>
        <begin position="28"/>
        <end position="195"/>
    </location>
</feature>
<feature type="signal peptide" evidence="1">
    <location>
        <begin position="1"/>
        <end position="27"/>
    </location>
</feature>
<name>A0ABQ2XUC0_9BURK</name>
<comment type="caution">
    <text evidence="2">The sequence shown here is derived from an EMBL/GenBank/DDBJ whole genome shotgun (WGS) entry which is preliminary data.</text>
</comment>
<dbReference type="RefSeq" id="WP_189355948.1">
    <property type="nucleotide sequence ID" value="NZ_BMYU01000002.1"/>
</dbReference>
<keyword evidence="1" id="KW-0732">Signal</keyword>
<evidence type="ECO:0000313" key="2">
    <source>
        <dbReference type="EMBL" id="GGX34718.1"/>
    </source>
</evidence>
<organism evidence="2 3">
    <name type="scientific">Undibacterium squillarum</name>
    <dbReference type="NCBI Taxonomy" id="1131567"/>
    <lineage>
        <taxon>Bacteria</taxon>
        <taxon>Pseudomonadati</taxon>
        <taxon>Pseudomonadota</taxon>
        <taxon>Betaproteobacteria</taxon>
        <taxon>Burkholderiales</taxon>
        <taxon>Oxalobacteraceae</taxon>
        <taxon>Undibacterium</taxon>
    </lineage>
</organism>
<accession>A0ABQ2XUC0</accession>
<evidence type="ECO:0000313" key="3">
    <source>
        <dbReference type="Proteomes" id="UP000653343"/>
    </source>
</evidence>
<keyword evidence="3" id="KW-1185">Reference proteome</keyword>
<proteinExistence type="predicted"/>
<dbReference type="EMBL" id="BMYU01000002">
    <property type="protein sequence ID" value="GGX34718.1"/>
    <property type="molecule type" value="Genomic_DNA"/>
</dbReference>
<sequence length="195" mass="21896">MKKSNLKTIFCATLTAILLTAGPVCFAHEAEVNKATLVLREGNHLSLSLFMRLDDSMYRMSLKKTTYQEFLLAHASMPAQEFARRWLQVQEQLQNAVVIRDKQNQILKLRNWVWPTPDKVQAVIQENLMQATVASGSHQHTPLLEIRAEASAVAAAAVSSVTLQVHPVWQPLLVVSYRPVQTVLDIGEPPVSIRF</sequence>
<protein>
    <submittedName>
        <fullName evidence="2">Uncharacterized protein</fullName>
    </submittedName>
</protein>